<comment type="caution">
    <text evidence="2">The sequence shown here is derived from an EMBL/GenBank/DDBJ whole genome shotgun (WGS) entry which is preliminary data.</text>
</comment>
<sequence length="75" mass="7277">MAKITEFVDSDSPGADGVRAGFATCIDCTGIAACSKPARERSGGPCRSGRSGPRCSGSGDAAVTASPLDLAAGAS</sequence>
<accession>S3HQ84</accession>
<dbReference type="HOGENOM" id="CLU_2668510_0_0_5"/>
<dbReference type="RefSeq" id="WP_016557221.1">
    <property type="nucleotide sequence ID" value="NZ_AEYE02000031.1"/>
</dbReference>
<protein>
    <submittedName>
        <fullName evidence="2">Uncharacterized protein</fullName>
    </submittedName>
</protein>
<organism evidence="2 3">
    <name type="scientific">Rhizobium grahamii CCGE 502</name>
    <dbReference type="NCBI Taxonomy" id="990285"/>
    <lineage>
        <taxon>Bacteria</taxon>
        <taxon>Pseudomonadati</taxon>
        <taxon>Pseudomonadota</taxon>
        <taxon>Alphaproteobacteria</taxon>
        <taxon>Hyphomicrobiales</taxon>
        <taxon>Rhizobiaceae</taxon>
        <taxon>Rhizobium/Agrobacterium group</taxon>
        <taxon>Rhizobium</taxon>
    </lineage>
</organism>
<feature type="region of interest" description="Disordered" evidence="1">
    <location>
        <begin position="36"/>
        <end position="75"/>
    </location>
</feature>
<feature type="compositionally biased region" description="Low complexity" evidence="1">
    <location>
        <begin position="43"/>
        <end position="59"/>
    </location>
</feature>
<proteinExistence type="predicted"/>
<dbReference type="Proteomes" id="UP000014411">
    <property type="component" value="Unassembled WGS sequence"/>
</dbReference>
<name>S3HQ84_9HYPH</name>
<dbReference type="AlphaFoldDB" id="S3HQ84"/>
<dbReference type="EMBL" id="AEYE02000031">
    <property type="protein sequence ID" value="EPE95496.1"/>
    <property type="molecule type" value="Genomic_DNA"/>
</dbReference>
<evidence type="ECO:0000313" key="2">
    <source>
        <dbReference type="EMBL" id="EPE95496.1"/>
    </source>
</evidence>
<keyword evidence="3" id="KW-1185">Reference proteome</keyword>
<evidence type="ECO:0000313" key="3">
    <source>
        <dbReference type="Proteomes" id="UP000014411"/>
    </source>
</evidence>
<gene>
    <name evidence="2" type="ORF">RGCCGE502_26458</name>
</gene>
<reference evidence="2 3" key="1">
    <citation type="journal article" date="2012" name="J. Bacteriol.">
        <title>Genome sequence of Rhizobium grahamii CCGE502, a broad-host-range symbiont with low nodulation competitiveness in Phaseolus vulgaris.</title>
        <authorList>
            <person name="Althabegoiti M.J."/>
            <person name="Lozano L."/>
            <person name="Torres-Tejerizo G."/>
            <person name="Ormeno-Orrillo E."/>
            <person name="Rogel M.A."/>
            <person name="Gonzalez V."/>
            <person name="Martinez-Romero E."/>
        </authorList>
    </citation>
    <scope>NUCLEOTIDE SEQUENCE [LARGE SCALE GENOMIC DNA]</scope>
    <source>
        <strain evidence="2 3">CCGE 502</strain>
    </source>
</reference>
<evidence type="ECO:0000256" key="1">
    <source>
        <dbReference type="SAM" id="MobiDB-lite"/>
    </source>
</evidence>